<protein>
    <submittedName>
        <fullName evidence="1">Uncharacterized protein</fullName>
    </submittedName>
</protein>
<comment type="caution">
    <text evidence="1">The sequence shown here is derived from an EMBL/GenBank/DDBJ whole genome shotgun (WGS) entry which is preliminary data.</text>
</comment>
<proteinExistence type="predicted"/>
<dbReference type="EMBL" id="VRMN01000002">
    <property type="protein sequence ID" value="KAA8496946.1"/>
    <property type="molecule type" value="Genomic_DNA"/>
</dbReference>
<sequence>MGRLERLWDMFNSSAGPSIMETAREYVVDVAGDSRLFGRRTLATQTSYGSRLRQDVIQRLAGAAVRVFRPLFGFVFTLEMAVSWFLLMKDNASCLIDALVKLLTGRRPHALRVTLDARGASAGTRFQLFQSGSETAIIDDLVVVGNLSQNSDTWCASQFMLSVLAEEDDSPVCVKSHSRAMVSSSTVHNSSTMLNRSLDLVTSSLGMSEVGRWIRDSSERRQREQEAAAAAARAKAPAGGRYRYAARGGIWVSPSEMEAFARSFMQVLFDFAGHDAELLHEFERQLPGLAAENGKCFDLKKARLYAPQQRFQDELGVVEMDLLLPVDYEALKKHYPQSVEMFEAMGHMCVMAQSKENQDCVALRVEGTHKMLRSRFFVKGDSLVWATTKAVNGDLEPMVGPDGAPIICAFSACDGFQGGVLFKQECTLRAPLGFSIQMPTVYVSQDITFSDQTGAVLTSRIAKIERSRADRMLGRLFPVAEIFAMLEEYYVSTMKVEPVSAECIVGEVQTGAESHSELRSQRRWLFYNDFDVRIPALPAWFFESFGEAFQEEDFQQDLEMSSNLFGAVHSDLVRLRSTAESILERNVLPAESNPGVGLAAALTTSAPMLSRSDRVPAVAL</sequence>
<accession>A0A5J4Z004</accession>
<keyword evidence="2" id="KW-1185">Reference proteome</keyword>
<evidence type="ECO:0000313" key="2">
    <source>
        <dbReference type="Proteomes" id="UP000324585"/>
    </source>
</evidence>
<name>A0A5J4Z004_PORPP</name>
<gene>
    <name evidence="1" type="ORF">FVE85_0675</name>
</gene>
<organism evidence="1 2">
    <name type="scientific">Porphyridium purpureum</name>
    <name type="common">Red alga</name>
    <name type="synonym">Porphyridium cruentum</name>
    <dbReference type="NCBI Taxonomy" id="35688"/>
    <lineage>
        <taxon>Eukaryota</taxon>
        <taxon>Rhodophyta</taxon>
        <taxon>Bangiophyceae</taxon>
        <taxon>Porphyridiales</taxon>
        <taxon>Porphyridiaceae</taxon>
        <taxon>Porphyridium</taxon>
    </lineage>
</organism>
<dbReference type="Proteomes" id="UP000324585">
    <property type="component" value="Unassembled WGS sequence"/>
</dbReference>
<reference evidence="2" key="1">
    <citation type="journal article" date="2019" name="Nat. Commun.">
        <title>Expansion of phycobilisome linker gene families in mesophilic red algae.</title>
        <authorList>
            <person name="Lee J."/>
            <person name="Kim D."/>
            <person name="Bhattacharya D."/>
            <person name="Yoon H.S."/>
        </authorList>
    </citation>
    <scope>NUCLEOTIDE SEQUENCE [LARGE SCALE GENOMIC DNA]</scope>
    <source>
        <strain evidence="2">CCMP 1328</strain>
    </source>
</reference>
<dbReference type="AlphaFoldDB" id="A0A5J4Z004"/>
<evidence type="ECO:0000313" key="1">
    <source>
        <dbReference type="EMBL" id="KAA8496946.1"/>
    </source>
</evidence>